<dbReference type="GO" id="GO:0003700">
    <property type="term" value="F:DNA-binding transcription factor activity"/>
    <property type="evidence" value="ECO:0007669"/>
    <property type="project" value="TreeGrafter"/>
</dbReference>
<dbReference type="InterPro" id="IPR001647">
    <property type="entry name" value="HTH_TetR"/>
</dbReference>
<evidence type="ECO:0000256" key="2">
    <source>
        <dbReference type="ARBA" id="ARBA00023125"/>
    </source>
</evidence>
<evidence type="ECO:0000256" key="3">
    <source>
        <dbReference type="ARBA" id="ARBA00023163"/>
    </source>
</evidence>
<feature type="region of interest" description="Disordered" evidence="5">
    <location>
        <begin position="226"/>
        <end position="255"/>
    </location>
</feature>
<evidence type="ECO:0000256" key="1">
    <source>
        <dbReference type="ARBA" id="ARBA00023015"/>
    </source>
</evidence>
<accession>A0A543BZ82</accession>
<keyword evidence="8" id="KW-1185">Reference proteome</keyword>
<organism evidence="7 8">
    <name type="scientific">Actinoallomurus bryophytorum</name>
    <dbReference type="NCBI Taxonomy" id="1490222"/>
    <lineage>
        <taxon>Bacteria</taxon>
        <taxon>Bacillati</taxon>
        <taxon>Actinomycetota</taxon>
        <taxon>Actinomycetes</taxon>
        <taxon>Streptosporangiales</taxon>
        <taxon>Thermomonosporaceae</taxon>
        <taxon>Actinoallomurus</taxon>
    </lineage>
</organism>
<reference evidence="7 8" key="1">
    <citation type="submission" date="2019-06" db="EMBL/GenBank/DDBJ databases">
        <title>Sequencing the genomes of 1000 actinobacteria strains.</title>
        <authorList>
            <person name="Klenk H.-P."/>
        </authorList>
    </citation>
    <scope>NUCLEOTIDE SEQUENCE [LARGE SCALE GENOMIC DNA]</scope>
    <source>
        <strain evidence="7 8">DSM 102200</strain>
    </source>
</reference>
<evidence type="ECO:0000313" key="7">
    <source>
        <dbReference type="EMBL" id="TQL90140.1"/>
    </source>
</evidence>
<evidence type="ECO:0000259" key="6">
    <source>
        <dbReference type="PROSITE" id="PS50977"/>
    </source>
</evidence>
<evidence type="ECO:0000313" key="8">
    <source>
        <dbReference type="Proteomes" id="UP000316096"/>
    </source>
</evidence>
<feature type="compositionally biased region" description="Polar residues" evidence="5">
    <location>
        <begin position="1"/>
        <end position="11"/>
    </location>
</feature>
<dbReference type="InterPro" id="IPR050109">
    <property type="entry name" value="HTH-type_TetR-like_transc_reg"/>
</dbReference>
<dbReference type="SUPFAM" id="SSF46689">
    <property type="entry name" value="Homeodomain-like"/>
    <property type="match status" value="1"/>
</dbReference>
<keyword evidence="3" id="KW-0804">Transcription</keyword>
<evidence type="ECO:0000256" key="5">
    <source>
        <dbReference type="SAM" id="MobiDB-lite"/>
    </source>
</evidence>
<dbReference type="AlphaFoldDB" id="A0A543BZ82"/>
<dbReference type="PANTHER" id="PTHR30055">
    <property type="entry name" value="HTH-TYPE TRANSCRIPTIONAL REGULATOR RUTR"/>
    <property type="match status" value="1"/>
</dbReference>
<feature type="compositionally biased region" description="Polar residues" evidence="5">
    <location>
        <begin position="25"/>
        <end position="35"/>
    </location>
</feature>
<dbReference type="OrthoDB" id="5112469at2"/>
<dbReference type="SUPFAM" id="SSF48498">
    <property type="entry name" value="Tetracyclin repressor-like, C-terminal domain"/>
    <property type="match status" value="1"/>
</dbReference>
<comment type="caution">
    <text evidence="7">The sequence shown here is derived from an EMBL/GenBank/DDBJ whole genome shotgun (WGS) entry which is preliminary data.</text>
</comment>
<dbReference type="PRINTS" id="PR00455">
    <property type="entry name" value="HTHTETR"/>
</dbReference>
<protein>
    <submittedName>
        <fullName evidence="7">TetR family transcriptional regulator</fullName>
    </submittedName>
</protein>
<dbReference type="Gene3D" id="1.10.10.60">
    <property type="entry name" value="Homeodomain-like"/>
    <property type="match status" value="1"/>
</dbReference>
<dbReference type="EMBL" id="VFOZ01000002">
    <property type="protein sequence ID" value="TQL90140.1"/>
    <property type="molecule type" value="Genomic_DNA"/>
</dbReference>
<proteinExistence type="predicted"/>
<dbReference type="PROSITE" id="PS50977">
    <property type="entry name" value="HTH_TETR_2"/>
    <property type="match status" value="1"/>
</dbReference>
<dbReference type="Gene3D" id="1.10.357.10">
    <property type="entry name" value="Tetracycline Repressor, domain 2"/>
    <property type="match status" value="1"/>
</dbReference>
<dbReference type="PANTHER" id="PTHR30055:SF234">
    <property type="entry name" value="HTH-TYPE TRANSCRIPTIONAL REGULATOR BETI"/>
    <property type="match status" value="1"/>
</dbReference>
<dbReference type="GO" id="GO:0000976">
    <property type="term" value="F:transcription cis-regulatory region binding"/>
    <property type="evidence" value="ECO:0007669"/>
    <property type="project" value="TreeGrafter"/>
</dbReference>
<gene>
    <name evidence="7" type="ORF">FB559_7433</name>
</gene>
<keyword evidence="2 4" id="KW-0238">DNA-binding</keyword>
<sequence length="255" mass="28130">MSSRSRATSTDSPDDAVVGDPDNAGQRSLPTTARGQRTRERLIAAARRVFEHDGYLDARLSDISAEANVSVGSFYVYFTSKEEIFAAVLEQVQDSALHPHVRTATQGSGPIAEIEAGNRAYLTWYRRNARLMRALEQAATCDDNLRELRRKRGEAFARRNARSIKELQERGLADPDLDPLLAAKAVDAMVGRMAYGVYVLGDECPFEELVSMLTRLWVNALKIKTGGEDDAPAPRSVAKPVRTPARASRPRRAAD</sequence>
<keyword evidence="1" id="KW-0805">Transcription regulation</keyword>
<dbReference type="Pfam" id="PF00440">
    <property type="entry name" value="TetR_N"/>
    <property type="match status" value="1"/>
</dbReference>
<name>A0A543BZ82_9ACTN</name>
<dbReference type="RefSeq" id="WP_141962221.1">
    <property type="nucleotide sequence ID" value="NZ_VFOZ01000002.1"/>
</dbReference>
<feature type="domain" description="HTH tetR-type" evidence="6">
    <location>
        <begin position="36"/>
        <end position="96"/>
    </location>
</feature>
<dbReference type="Proteomes" id="UP000316096">
    <property type="component" value="Unassembled WGS sequence"/>
</dbReference>
<feature type="region of interest" description="Disordered" evidence="5">
    <location>
        <begin position="1"/>
        <end position="37"/>
    </location>
</feature>
<dbReference type="InterPro" id="IPR036271">
    <property type="entry name" value="Tet_transcr_reg_TetR-rel_C_sf"/>
</dbReference>
<feature type="DNA-binding region" description="H-T-H motif" evidence="4">
    <location>
        <begin position="59"/>
        <end position="78"/>
    </location>
</feature>
<dbReference type="InterPro" id="IPR009057">
    <property type="entry name" value="Homeodomain-like_sf"/>
</dbReference>
<evidence type="ECO:0000256" key="4">
    <source>
        <dbReference type="PROSITE-ProRule" id="PRU00335"/>
    </source>
</evidence>